<dbReference type="AlphaFoldDB" id="A0A445DHZ8"/>
<evidence type="ECO:0000313" key="3">
    <source>
        <dbReference type="Proteomes" id="UP000289738"/>
    </source>
</evidence>
<gene>
    <name evidence="2" type="ORF">Ahy_A04g020557</name>
</gene>
<keyword evidence="1" id="KW-0175">Coiled coil</keyword>
<reference evidence="2 3" key="1">
    <citation type="submission" date="2019-01" db="EMBL/GenBank/DDBJ databases">
        <title>Sequencing of cultivated peanut Arachis hypogaea provides insights into genome evolution and oil improvement.</title>
        <authorList>
            <person name="Chen X."/>
        </authorList>
    </citation>
    <scope>NUCLEOTIDE SEQUENCE [LARGE SCALE GENOMIC DNA]</scope>
    <source>
        <strain evidence="3">cv. Fuhuasheng</strain>
        <tissue evidence="2">Leaves</tissue>
    </source>
</reference>
<evidence type="ECO:0000256" key="1">
    <source>
        <dbReference type="ARBA" id="ARBA00023054"/>
    </source>
</evidence>
<dbReference type="InterPro" id="IPR051596">
    <property type="entry name" value="Caulimoviridae_Movement"/>
</dbReference>
<dbReference type="PANTHER" id="PTHR47599">
    <property type="entry name" value="CELL-TO-CELL MOVEMENT PROTEIN"/>
    <property type="match status" value="1"/>
</dbReference>
<keyword evidence="3" id="KW-1185">Reference proteome</keyword>
<proteinExistence type="predicted"/>
<organism evidence="2 3">
    <name type="scientific">Arachis hypogaea</name>
    <name type="common">Peanut</name>
    <dbReference type="NCBI Taxonomy" id="3818"/>
    <lineage>
        <taxon>Eukaryota</taxon>
        <taxon>Viridiplantae</taxon>
        <taxon>Streptophyta</taxon>
        <taxon>Embryophyta</taxon>
        <taxon>Tracheophyta</taxon>
        <taxon>Spermatophyta</taxon>
        <taxon>Magnoliopsida</taxon>
        <taxon>eudicotyledons</taxon>
        <taxon>Gunneridae</taxon>
        <taxon>Pentapetalae</taxon>
        <taxon>rosids</taxon>
        <taxon>fabids</taxon>
        <taxon>Fabales</taxon>
        <taxon>Fabaceae</taxon>
        <taxon>Papilionoideae</taxon>
        <taxon>50 kb inversion clade</taxon>
        <taxon>dalbergioids sensu lato</taxon>
        <taxon>Dalbergieae</taxon>
        <taxon>Pterocarpus clade</taxon>
        <taxon>Arachis</taxon>
    </lineage>
</organism>
<protein>
    <submittedName>
        <fullName evidence="2">Uncharacterized protein</fullName>
    </submittedName>
</protein>
<dbReference type="EMBL" id="SDMP01000004">
    <property type="protein sequence ID" value="RYR62803.1"/>
    <property type="molecule type" value="Genomic_DNA"/>
</dbReference>
<accession>A0A445DHZ8</accession>
<sequence length="180" mass="20935">MNYLESLELTEESDYYRLSALLDNEKQAVLKTELNLKSNENFNKQNLLKEVFNRKNIIYYGKIQLEAPIEKIKDQQKRSKIGWIHISTIQVLIKSTYMKGINSPISLAICDKRITDDPIDQIIEIVHGNLANVNVKFNAHLGYAIPLSTENIGRSISLAYKFHRKNLMEQTMNHFQLHMQ</sequence>
<comment type="caution">
    <text evidence="2">The sequence shown here is derived from an EMBL/GenBank/DDBJ whole genome shotgun (WGS) entry which is preliminary data.</text>
</comment>
<dbReference type="Proteomes" id="UP000289738">
    <property type="component" value="Chromosome A04"/>
</dbReference>
<name>A0A445DHZ8_ARAHY</name>
<dbReference type="PANTHER" id="PTHR47599:SF3">
    <property type="entry name" value="CELL-TO-CELL MOVEMENT PROTEIN"/>
    <property type="match status" value="1"/>
</dbReference>
<dbReference type="Pfam" id="PF01107">
    <property type="entry name" value="MP"/>
    <property type="match status" value="1"/>
</dbReference>
<dbReference type="InterPro" id="IPR028919">
    <property type="entry name" value="Viral_movement"/>
</dbReference>
<evidence type="ECO:0000313" key="2">
    <source>
        <dbReference type="EMBL" id="RYR62803.1"/>
    </source>
</evidence>